<organism evidence="2 3">
    <name type="scientific">Strigamia maritima</name>
    <name type="common">European centipede</name>
    <name type="synonym">Geophilus maritimus</name>
    <dbReference type="NCBI Taxonomy" id="126957"/>
    <lineage>
        <taxon>Eukaryota</taxon>
        <taxon>Metazoa</taxon>
        <taxon>Ecdysozoa</taxon>
        <taxon>Arthropoda</taxon>
        <taxon>Myriapoda</taxon>
        <taxon>Chilopoda</taxon>
        <taxon>Pleurostigmophora</taxon>
        <taxon>Geophilomorpha</taxon>
        <taxon>Linotaeniidae</taxon>
        <taxon>Strigamia</taxon>
    </lineage>
</organism>
<keyword evidence="3" id="KW-1185">Reference proteome</keyword>
<dbReference type="Gene3D" id="4.10.75.10">
    <property type="entry name" value="Elafin-like"/>
    <property type="match status" value="1"/>
</dbReference>
<feature type="domain" description="WAP" evidence="1">
    <location>
        <begin position="16"/>
        <end position="63"/>
    </location>
</feature>
<dbReference type="InterPro" id="IPR008197">
    <property type="entry name" value="WAP_dom"/>
</dbReference>
<accession>T1J305</accession>
<reference evidence="2" key="2">
    <citation type="submission" date="2015-02" db="UniProtKB">
        <authorList>
            <consortium name="EnsemblMetazoa"/>
        </authorList>
    </citation>
    <scope>IDENTIFICATION</scope>
</reference>
<dbReference type="Pfam" id="PF00095">
    <property type="entry name" value="WAP"/>
    <property type="match status" value="1"/>
</dbReference>
<dbReference type="HOGENOM" id="CLU_2797190_0_0_1"/>
<name>T1J305_STRMM</name>
<dbReference type="PhylomeDB" id="T1J305"/>
<dbReference type="SMART" id="SM00217">
    <property type="entry name" value="WAP"/>
    <property type="match status" value="1"/>
</dbReference>
<dbReference type="EnsemblMetazoa" id="SMAR007961-RA">
    <property type="protein sequence ID" value="SMAR007961-PA"/>
    <property type="gene ID" value="SMAR007961"/>
</dbReference>
<dbReference type="GO" id="GO:0030414">
    <property type="term" value="F:peptidase inhibitor activity"/>
    <property type="evidence" value="ECO:0007669"/>
    <property type="project" value="InterPro"/>
</dbReference>
<dbReference type="SUPFAM" id="SSF57256">
    <property type="entry name" value="Elafin-like"/>
    <property type="match status" value="1"/>
</dbReference>
<dbReference type="AlphaFoldDB" id="T1J305"/>
<reference evidence="3" key="1">
    <citation type="submission" date="2011-05" db="EMBL/GenBank/DDBJ databases">
        <authorList>
            <person name="Richards S.R."/>
            <person name="Qu J."/>
            <person name="Jiang H."/>
            <person name="Jhangiani S.N."/>
            <person name="Agravi P."/>
            <person name="Goodspeed R."/>
            <person name="Gross S."/>
            <person name="Mandapat C."/>
            <person name="Jackson L."/>
            <person name="Mathew T."/>
            <person name="Pu L."/>
            <person name="Thornton R."/>
            <person name="Saada N."/>
            <person name="Wilczek-Boney K.B."/>
            <person name="Lee S."/>
            <person name="Kovar C."/>
            <person name="Wu Y."/>
            <person name="Scherer S.E."/>
            <person name="Worley K.C."/>
            <person name="Muzny D.M."/>
            <person name="Gibbs R."/>
        </authorList>
    </citation>
    <scope>NUCLEOTIDE SEQUENCE</scope>
    <source>
        <strain evidence="3">Brora</strain>
    </source>
</reference>
<evidence type="ECO:0000313" key="2">
    <source>
        <dbReference type="EnsemblMetazoa" id="SMAR007961-PA"/>
    </source>
</evidence>
<dbReference type="EMBL" id="JH431816">
    <property type="status" value="NOT_ANNOTATED_CDS"/>
    <property type="molecule type" value="Genomic_DNA"/>
</dbReference>
<evidence type="ECO:0000313" key="3">
    <source>
        <dbReference type="Proteomes" id="UP000014500"/>
    </source>
</evidence>
<evidence type="ECO:0000259" key="1">
    <source>
        <dbReference type="PROSITE" id="PS51390"/>
    </source>
</evidence>
<proteinExistence type="predicted"/>
<dbReference type="GO" id="GO:0005576">
    <property type="term" value="C:extracellular region"/>
    <property type="evidence" value="ECO:0007669"/>
    <property type="project" value="InterPro"/>
</dbReference>
<sequence length="68" mass="6994">MFGTITTTSNSATTNATPKPGTCPAMGLYSPFCASCTVDTDCLGIQKCCPAGFSGRNCCFAVYLGPKL</sequence>
<protein>
    <recommendedName>
        <fullName evidence="1">WAP domain-containing protein</fullName>
    </recommendedName>
</protein>
<dbReference type="Proteomes" id="UP000014500">
    <property type="component" value="Unassembled WGS sequence"/>
</dbReference>
<dbReference type="InterPro" id="IPR036645">
    <property type="entry name" value="Elafin-like_sf"/>
</dbReference>
<dbReference type="PROSITE" id="PS51390">
    <property type="entry name" value="WAP"/>
    <property type="match status" value="1"/>
</dbReference>